<sequence length="440" mass="46685">MVDPASGSQQQQQPPTLSITVVPLNVLDDPLVQELDGDEDLTGGGRLLHPLSEAAILEASQSFYEDIVDDVILGIVFEVHRGAKLGLTALLEDGVTGDTQCDFDGDETTRSSTGGGGEAMDFDAASEMLSSAAVNSKKPAECVCPNCQRNMAASRFAPHLEKCMGMGRNSSRLASRRIATSASRQADLVSDDDCDDDDWTASGASERQDHRIMSGEGGGGGGSKNKRRHHLHKKDKNSPRRKKWKNGSNGDNNHSNSNSSSGHPSIASSASTVPGAEGADGMNTGSTGGGNTMETMGLSERRTLLTTMCGVISEHTGRMCTRSLRCPQHTDSQRKNVRQVILENHTETDSHLLPTIGGDKDKDMIDVDTWEEGDSLASLLTAQSHDVPTPGAEASPAESTSTSASSTSSSARRRTEQQPSVTNSKTNSKKNNGKKFKGEA</sequence>
<dbReference type="AlphaFoldDB" id="A0A8J2WMG1"/>
<dbReference type="OrthoDB" id="21557at2759"/>
<dbReference type="GO" id="GO:0000124">
    <property type="term" value="C:SAGA complex"/>
    <property type="evidence" value="ECO:0007669"/>
    <property type="project" value="UniProtKB-UniRule"/>
</dbReference>
<dbReference type="EMBL" id="CAKKLH010000316">
    <property type="protein sequence ID" value="CAH0111754.1"/>
    <property type="molecule type" value="Genomic_DNA"/>
</dbReference>
<dbReference type="PANTHER" id="PTHR46367:SF1">
    <property type="entry name" value="ATAXIN-7-LIKE PROTEIN 3"/>
    <property type="match status" value="1"/>
</dbReference>
<feature type="compositionally biased region" description="Basic residues" evidence="11">
    <location>
        <begin position="427"/>
        <end position="440"/>
    </location>
</feature>
<feature type="region of interest" description="Disordered" evidence="11">
    <location>
        <begin position="174"/>
        <end position="295"/>
    </location>
</feature>
<feature type="compositionally biased region" description="Polar residues" evidence="11">
    <location>
        <begin position="174"/>
        <end position="184"/>
    </location>
</feature>
<comment type="domain">
    <text evidence="10">The long N-terminal helix forms part of the 'assembly lobe' of the SAGA deubiquitination module.</text>
</comment>
<feature type="zinc finger region" description="SGF11-type" evidence="10">
    <location>
        <begin position="142"/>
        <end position="163"/>
    </location>
</feature>
<dbReference type="Gene3D" id="3.30.160.60">
    <property type="entry name" value="Classic Zinc Finger"/>
    <property type="match status" value="1"/>
</dbReference>
<comment type="caution">
    <text evidence="13">The sequence shown here is derived from an EMBL/GenBank/DDBJ whole genome shotgun (WGS) entry which is preliminary data.</text>
</comment>
<feature type="domain" description="SCA7" evidence="12">
    <location>
        <begin position="296"/>
        <end position="363"/>
    </location>
</feature>
<keyword evidence="14" id="KW-1185">Reference proteome</keyword>
<gene>
    <name evidence="13" type="ORF">DGAL_LOCUS15408</name>
</gene>
<evidence type="ECO:0000256" key="8">
    <source>
        <dbReference type="ARBA" id="ARBA00023163"/>
    </source>
</evidence>
<proteinExistence type="inferred from homology"/>
<evidence type="ECO:0000256" key="11">
    <source>
        <dbReference type="SAM" id="MobiDB-lite"/>
    </source>
</evidence>
<dbReference type="GO" id="GO:0003713">
    <property type="term" value="F:transcription coactivator activity"/>
    <property type="evidence" value="ECO:0007669"/>
    <property type="project" value="UniProtKB-UniRule"/>
</dbReference>
<feature type="region of interest" description="Disordered" evidence="11">
    <location>
        <begin position="343"/>
        <end position="363"/>
    </location>
</feature>
<dbReference type="InterPro" id="IPR013246">
    <property type="entry name" value="SAGA_su_Sgf11"/>
</dbReference>
<keyword evidence="2 10" id="KW-0479">Metal-binding</keyword>
<evidence type="ECO:0000256" key="2">
    <source>
        <dbReference type="ARBA" id="ARBA00022723"/>
    </source>
</evidence>
<comment type="subunit">
    <text evidence="10">Component of some SAGA transcription coactivator-HAT complexes. Within the SAGA complex, participates to a subcomplex of SAGA called the DUB module (deubiquitination module).</text>
</comment>
<keyword evidence="3 10" id="KW-0863">Zinc-finger</keyword>
<evidence type="ECO:0000259" key="12">
    <source>
        <dbReference type="PROSITE" id="PS51505"/>
    </source>
</evidence>
<dbReference type="Pfam" id="PF08209">
    <property type="entry name" value="Sgf11"/>
    <property type="match status" value="1"/>
</dbReference>
<dbReference type="GO" id="GO:0008270">
    <property type="term" value="F:zinc ion binding"/>
    <property type="evidence" value="ECO:0007669"/>
    <property type="project" value="UniProtKB-UniRule"/>
</dbReference>
<feature type="region of interest" description="Disordered" evidence="11">
    <location>
        <begin position="385"/>
        <end position="440"/>
    </location>
</feature>
<keyword evidence="4 10" id="KW-0862">Zinc</keyword>
<dbReference type="Proteomes" id="UP000789390">
    <property type="component" value="Unassembled WGS sequence"/>
</dbReference>
<comment type="subcellular location">
    <subcellularLocation>
        <location evidence="1 10">Nucleus</location>
    </subcellularLocation>
</comment>
<evidence type="ECO:0000256" key="4">
    <source>
        <dbReference type="ARBA" id="ARBA00022833"/>
    </source>
</evidence>
<evidence type="ECO:0000313" key="14">
    <source>
        <dbReference type="Proteomes" id="UP000789390"/>
    </source>
</evidence>
<dbReference type="PANTHER" id="PTHR46367">
    <property type="entry name" value="ATAXIN-7-LIKE PROTEIN 3"/>
    <property type="match status" value="1"/>
</dbReference>
<dbReference type="InterPro" id="IPR051078">
    <property type="entry name" value="SGF11"/>
</dbReference>
<feature type="compositionally biased region" description="Low complexity" evidence="11">
    <location>
        <begin position="392"/>
        <end position="410"/>
    </location>
</feature>
<keyword evidence="6 10" id="KW-0805">Transcription regulation</keyword>
<evidence type="ECO:0000256" key="3">
    <source>
        <dbReference type="ARBA" id="ARBA00022771"/>
    </source>
</evidence>
<evidence type="ECO:0000256" key="9">
    <source>
        <dbReference type="ARBA" id="ARBA00023242"/>
    </source>
</evidence>
<evidence type="ECO:0000256" key="7">
    <source>
        <dbReference type="ARBA" id="ARBA00023159"/>
    </source>
</evidence>
<dbReference type="GO" id="GO:0006357">
    <property type="term" value="P:regulation of transcription by RNA polymerase II"/>
    <property type="evidence" value="ECO:0007669"/>
    <property type="project" value="TreeGrafter"/>
</dbReference>
<keyword evidence="5 10" id="KW-0156">Chromatin regulator</keyword>
<dbReference type="Pfam" id="PF08313">
    <property type="entry name" value="SCA7"/>
    <property type="match status" value="1"/>
</dbReference>
<evidence type="ECO:0000256" key="10">
    <source>
        <dbReference type="HAMAP-Rule" id="MF_03047"/>
    </source>
</evidence>
<dbReference type="FunFam" id="3.30.160.60:FF:000118">
    <property type="entry name" value="Ataxin-7-like protein 3"/>
    <property type="match status" value="1"/>
</dbReference>
<comment type="similarity">
    <text evidence="10">Belongs to the SGF11 family.</text>
</comment>
<feature type="compositionally biased region" description="Acidic residues" evidence="11">
    <location>
        <begin position="189"/>
        <end position="199"/>
    </location>
</feature>
<accession>A0A8J2WMG1</accession>
<dbReference type="GO" id="GO:0071819">
    <property type="term" value="C:DUBm complex"/>
    <property type="evidence" value="ECO:0007669"/>
    <property type="project" value="UniProtKB-UniRule"/>
</dbReference>
<feature type="compositionally biased region" description="Low complexity" evidence="11">
    <location>
        <begin position="246"/>
        <end position="271"/>
    </location>
</feature>
<dbReference type="GO" id="GO:0006325">
    <property type="term" value="P:chromatin organization"/>
    <property type="evidence" value="ECO:0007669"/>
    <property type="project" value="UniProtKB-KW"/>
</dbReference>
<feature type="compositionally biased region" description="Basic residues" evidence="11">
    <location>
        <begin position="224"/>
        <end position="245"/>
    </location>
</feature>
<evidence type="ECO:0000313" key="13">
    <source>
        <dbReference type="EMBL" id="CAH0111754.1"/>
    </source>
</evidence>
<dbReference type="PROSITE" id="PS51505">
    <property type="entry name" value="SCA7"/>
    <property type="match status" value="1"/>
</dbReference>
<name>A0A8J2WMG1_9CRUS</name>
<evidence type="ECO:0000256" key="6">
    <source>
        <dbReference type="ARBA" id="ARBA00023015"/>
    </source>
</evidence>
<comment type="domain">
    <text evidence="10">The C-terminal SGF11-type zinc-finger domain forms part of the 'catalytic lobe' of the SAGA deubiquitination module.</text>
</comment>
<evidence type="ECO:0000256" key="5">
    <source>
        <dbReference type="ARBA" id="ARBA00022853"/>
    </source>
</evidence>
<organism evidence="13 14">
    <name type="scientific">Daphnia galeata</name>
    <dbReference type="NCBI Taxonomy" id="27404"/>
    <lineage>
        <taxon>Eukaryota</taxon>
        <taxon>Metazoa</taxon>
        <taxon>Ecdysozoa</taxon>
        <taxon>Arthropoda</taxon>
        <taxon>Crustacea</taxon>
        <taxon>Branchiopoda</taxon>
        <taxon>Diplostraca</taxon>
        <taxon>Cladocera</taxon>
        <taxon>Anomopoda</taxon>
        <taxon>Daphniidae</taxon>
        <taxon>Daphnia</taxon>
    </lineage>
</organism>
<dbReference type="HAMAP" id="MF_03047">
    <property type="entry name" value="Sgf11"/>
    <property type="match status" value="1"/>
</dbReference>
<protein>
    <recommendedName>
        <fullName evidence="10">SAGA-associated factor 11 homolog</fullName>
    </recommendedName>
</protein>
<evidence type="ECO:0000256" key="1">
    <source>
        <dbReference type="ARBA" id="ARBA00004123"/>
    </source>
</evidence>
<dbReference type="Gene3D" id="6.10.140.1270">
    <property type="match status" value="1"/>
</dbReference>
<keyword evidence="7 10" id="KW-0010">Activator</keyword>
<dbReference type="InterPro" id="IPR013243">
    <property type="entry name" value="SCA7_dom"/>
</dbReference>
<comment type="function">
    <text evidence="10">Component of the transcription regulatory histone acetylation (HAT) complex SAGA, a multiprotein complex that activates transcription by remodeling chromatin and mediating histone acetylation and deubiquitination. Within the SAGA complex, participates in a subcomplex that specifically deubiquitinates histone H2B. The SAGA complex is recruited to specific gene promoters by activators, where it is required for transcription.</text>
</comment>
<keyword evidence="8 10" id="KW-0804">Transcription</keyword>
<keyword evidence="9 10" id="KW-0539">Nucleus</keyword>
<reference evidence="13" key="1">
    <citation type="submission" date="2021-11" db="EMBL/GenBank/DDBJ databases">
        <authorList>
            <person name="Schell T."/>
        </authorList>
    </citation>
    <scope>NUCLEOTIDE SEQUENCE</scope>
    <source>
        <strain evidence="13">M5</strain>
    </source>
</reference>